<dbReference type="EMBL" id="JAHQIW010003385">
    <property type="protein sequence ID" value="KAJ1358496.1"/>
    <property type="molecule type" value="Genomic_DNA"/>
</dbReference>
<keyword evidence="2" id="KW-1185">Reference proteome</keyword>
<reference evidence="1" key="1">
    <citation type="submission" date="2021-06" db="EMBL/GenBank/DDBJ databases">
        <title>Parelaphostrongylus tenuis whole genome reference sequence.</title>
        <authorList>
            <person name="Garwood T.J."/>
            <person name="Larsen P.A."/>
            <person name="Fountain-Jones N.M."/>
            <person name="Garbe J.R."/>
            <person name="Macchietto M.G."/>
            <person name="Kania S.A."/>
            <person name="Gerhold R.W."/>
            <person name="Richards J.E."/>
            <person name="Wolf T.M."/>
        </authorList>
    </citation>
    <scope>NUCLEOTIDE SEQUENCE</scope>
    <source>
        <strain evidence="1">MNPRO001-30</strain>
        <tissue evidence="1">Meninges</tissue>
    </source>
</reference>
<organism evidence="1 2">
    <name type="scientific">Parelaphostrongylus tenuis</name>
    <name type="common">Meningeal worm</name>
    <dbReference type="NCBI Taxonomy" id="148309"/>
    <lineage>
        <taxon>Eukaryota</taxon>
        <taxon>Metazoa</taxon>
        <taxon>Ecdysozoa</taxon>
        <taxon>Nematoda</taxon>
        <taxon>Chromadorea</taxon>
        <taxon>Rhabditida</taxon>
        <taxon>Rhabditina</taxon>
        <taxon>Rhabditomorpha</taxon>
        <taxon>Strongyloidea</taxon>
        <taxon>Metastrongylidae</taxon>
        <taxon>Parelaphostrongylus</taxon>
    </lineage>
</organism>
<dbReference type="Proteomes" id="UP001196413">
    <property type="component" value="Unassembled WGS sequence"/>
</dbReference>
<accession>A0AAD5QTG3</accession>
<evidence type="ECO:0000313" key="1">
    <source>
        <dbReference type="EMBL" id="KAJ1358496.1"/>
    </source>
</evidence>
<sequence>MERKYPMPTQQITAELADRFRRRRRQLLFVAVRGARQPKMAPSAKGYNLFGNRAFNSFILFFLKNVEYWLNEALFNLEDSIAVAFHRTLLLTAGEKCGVELGSTRAVANTATTRPRPPFPIFKR</sequence>
<comment type="caution">
    <text evidence="1">The sequence shown here is derived from an EMBL/GenBank/DDBJ whole genome shotgun (WGS) entry which is preliminary data.</text>
</comment>
<evidence type="ECO:0000313" key="2">
    <source>
        <dbReference type="Proteomes" id="UP001196413"/>
    </source>
</evidence>
<protein>
    <submittedName>
        <fullName evidence="1">Uncharacterized protein</fullName>
    </submittedName>
</protein>
<name>A0AAD5QTG3_PARTN</name>
<proteinExistence type="predicted"/>
<dbReference type="AlphaFoldDB" id="A0AAD5QTG3"/>
<gene>
    <name evidence="1" type="ORF">KIN20_016936</name>
</gene>